<protein>
    <submittedName>
        <fullName evidence="2">Uncharacterized protein</fullName>
    </submittedName>
</protein>
<dbReference type="RefSeq" id="XP_064730911.1">
    <property type="nucleotide sequence ID" value="XM_064873807.1"/>
</dbReference>
<keyword evidence="3" id="KW-1185">Reference proteome</keyword>
<dbReference type="EMBL" id="JAVHJV010000005">
    <property type="protein sequence ID" value="KAK5942821.1"/>
    <property type="molecule type" value="Genomic_DNA"/>
</dbReference>
<feature type="compositionally biased region" description="Basic and acidic residues" evidence="1">
    <location>
        <begin position="143"/>
        <end position="154"/>
    </location>
</feature>
<gene>
    <name evidence="2" type="ORF">PMZ80_005387</name>
</gene>
<organism evidence="2 3">
    <name type="scientific">Knufia obscura</name>
    <dbReference type="NCBI Taxonomy" id="1635080"/>
    <lineage>
        <taxon>Eukaryota</taxon>
        <taxon>Fungi</taxon>
        <taxon>Dikarya</taxon>
        <taxon>Ascomycota</taxon>
        <taxon>Pezizomycotina</taxon>
        <taxon>Eurotiomycetes</taxon>
        <taxon>Chaetothyriomycetidae</taxon>
        <taxon>Chaetothyriales</taxon>
        <taxon>Trichomeriaceae</taxon>
        <taxon>Knufia</taxon>
    </lineage>
</organism>
<evidence type="ECO:0000313" key="2">
    <source>
        <dbReference type="EMBL" id="KAK5942821.1"/>
    </source>
</evidence>
<accession>A0ABR0RQF2</accession>
<feature type="compositionally biased region" description="Polar residues" evidence="1">
    <location>
        <begin position="166"/>
        <end position="182"/>
    </location>
</feature>
<feature type="region of interest" description="Disordered" evidence="1">
    <location>
        <begin position="1"/>
        <end position="79"/>
    </location>
</feature>
<feature type="region of interest" description="Disordered" evidence="1">
    <location>
        <begin position="127"/>
        <end position="182"/>
    </location>
</feature>
<dbReference type="GeneID" id="89998836"/>
<evidence type="ECO:0000313" key="3">
    <source>
        <dbReference type="Proteomes" id="UP001334248"/>
    </source>
</evidence>
<sequence length="219" mass="23758">MASPDNQLTNPTKLTPDNPENQPATQPPEQSTFPRPEGAPNEQAENPPLPHERRLTESGRLAVDKKIEAKKAKAESKYHAKKERIEMTYAGSMEHPKALKKQQKLDGKHNAKLLKLEKKHEKEMAVKIDKIEHPENGWDDVALSDKEPPKDKNSKSKRHSVKSVHQAPTSTAGGYSRSSDTSSFSPAFFGGAMVACNPVMFSGGARSGGGGFCGTGGSC</sequence>
<feature type="compositionally biased region" description="Polar residues" evidence="1">
    <location>
        <begin position="1"/>
        <end position="33"/>
    </location>
</feature>
<proteinExistence type="predicted"/>
<reference evidence="2 3" key="1">
    <citation type="journal article" date="2023" name="Res Sq">
        <title>Genomic and morphological characterization of Knufia obscura isolated from the Mars 2020 spacecraft assembly facility.</title>
        <authorList>
            <person name="Chander A.M."/>
            <person name="Teixeira M.M."/>
            <person name="Singh N.K."/>
            <person name="Williams M.P."/>
            <person name="Parker C.W."/>
            <person name="Leo P."/>
            <person name="Stajich J.E."/>
            <person name="Torok T."/>
            <person name="Tighe S."/>
            <person name="Mason C.E."/>
            <person name="Venkateswaran K."/>
        </authorList>
    </citation>
    <scope>NUCLEOTIDE SEQUENCE [LARGE SCALE GENOMIC DNA]</scope>
    <source>
        <strain evidence="2 3">CCFEE 5817</strain>
    </source>
</reference>
<feature type="compositionally biased region" description="Basic and acidic residues" evidence="1">
    <location>
        <begin position="127"/>
        <end position="136"/>
    </location>
</feature>
<comment type="caution">
    <text evidence="2">The sequence shown here is derived from an EMBL/GenBank/DDBJ whole genome shotgun (WGS) entry which is preliminary data.</text>
</comment>
<feature type="compositionally biased region" description="Basic and acidic residues" evidence="1">
    <location>
        <begin position="50"/>
        <end position="79"/>
    </location>
</feature>
<evidence type="ECO:0000256" key="1">
    <source>
        <dbReference type="SAM" id="MobiDB-lite"/>
    </source>
</evidence>
<name>A0ABR0RQF2_9EURO</name>
<dbReference type="Proteomes" id="UP001334248">
    <property type="component" value="Unassembled WGS sequence"/>
</dbReference>